<feature type="domain" description="FAD/NAD(P)-binding" evidence="9">
    <location>
        <begin position="7"/>
        <end position="297"/>
    </location>
</feature>
<sequence length="314" mass="33440">MKQTVHDAIVIGSGPAGYTAAIYLGRAGYAPLIIAGALTPGGQLMNTTEVENFPGFPKAVLGPDLMDQMREQAEHFGTQIEYDDVVSVDLSGDIKRITTDGGEEYQTRAVVITTGSQYRKLEIPGEREFSGRGVSYCATCDGFFFKNKPIVVVGGGDSAMSDADFLTRFGSSVTLIHRRQGFRASKIMVDRAKANDKISFLLDSVVTRINGDGSGVTSLDVRNTATGQQSNIPANGVFVAIGFTPQTAFFNGQVDLDQDGYILVKGGSTKTSVPGVFAAGDVTDKIYRQAISAAGMGCRAALDAQEYLTSLDKR</sequence>
<evidence type="ECO:0000313" key="10">
    <source>
        <dbReference type="EMBL" id="KJY49059.1"/>
    </source>
</evidence>
<reference evidence="10 11" key="1">
    <citation type="submission" date="2014-12" db="EMBL/GenBank/DDBJ databases">
        <title>Comparative genomics of the lactic acid bacteria isolated from the honey bee gut.</title>
        <authorList>
            <person name="Ellegaard K.M."/>
            <person name="Tamarit D."/>
            <person name="Javelind E."/>
            <person name="Olofsson T."/>
            <person name="Andersson S.G."/>
            <person name="Vasquez A."/>
        </authorList>
    </citation>
    <scope>NUCLEOTIDE SEQUENCE [LARGE SCALE GENOMIC DNA]</scope>
    <source>
        <strain evidence="10 11">Bin2</strain>
    </source>
</reference>
<dbReference type="EC" id="1.8.1.9" evidence="7"/>
<evidence type="ECO:0000259" key="9">
    <source>
        <dbReference type="Pfam" id="PF07992"/>
    </source>
</evidence>
<dbReference type="PROSITE" id="PS00573">
    <property type="entry name" value="PYRIDINE_REDOX_2"/>
    <property type="match status" value="1"/>
</dbReference>
<dbReference type="SUPFAM" id="SSF51905">
    <property type="entry name" value="FAD/NAD(P)-binding domain"/>
    <property type="match status" value="1"/>
</dbReference>
<keyword evidence="4" id="KW-1015">Disulfide bond</keyword>
<dbReference type="EMBL" id="JWME01000014">
    <property type="protein sequence ID" value="KJY49059.1"/>
    <property type="molecule type" value="Genomic_DNA"/>
</dbReference>
<dbReference type="NCBIfam" id="TIGR01292">
    <property type="entry name" value="TRX_reduct"/>
    <property type="match status" value="1"/>
</dbReference>
<comment type="caution">
    <text evidence="10">The sequence shown here is derived from an EMBL/GenBank/DDBJ whole genome shotgun (WGS) entry which is preliminary data.</text>
</comment>
<keyword evidence="2 7" id="KW-0274">FAD</keyword>
<dbReference type="OrthoDB" id="9806179at2"/>
<evidence type="ECO:0000256" key="2">
    <source>
        <dbReference type="ARBA" id="ARBA00022827"/>
    </source>
</evidence>
<evidence type="ECO:0000256" key="3">
    <source>
        <dbReference type="ARBA" id="ARBA00023002"/>
    </source>
</evidence>
<comment type="catalytic activity">
    <reaction evidence="6 7">
        <text>[thioredoxin]-dithiol + NADP(+) = [thioredoxin]-disulfide + NADPH + H(+)</text>
        <dbReference type="Rhea" id="RHEA:20345"/>
        <dbReference type="Rhea" id="RHEA-COMP:10698"/>
        <dbReference type="Rhea" id="RHEA-COMP:10700"/>
        <dbReference type="ChEBI" id="CHEBI:15378"/>
        <dbReference type="ChEBI" id="CHEBI:29950"/>
        <dbReference type="ChEBI" id="CHEBI:50058"/>
        <dbReference type="ChEBI" id="CHEBI:57783"/>
        <dbReference type="ChEBI" id="CHEBI:58349"/>
        <dbReference type="EC" id="1.8.1.9"/>
    </reaction>
</comment>
<evidence type="ECO:0000313" key="11">
    <source>
        <dbReference type="Proteomes" id="UP000033648"/>
    </source>
</evidence>
<comment type="similarity">
    <text evidence="7">Belongs to the class-II pyridine nucleotide-disulfide oxidoreductase family.</text>
</comment>
<keyword evidence="5 7" id="KW-0676">Redox-active center</keyword>
<dbReference type="PRINTS" id="PR00368">
    <property type="entry name" value="FADPNR"/>
</dbReference>
<dbReference type="Gene3D" id="3.50.50.60">
    <property type="entry name" value="FAD/NAD(P)-binding domain"/>
    <property type="match status" value="2"/>
</dbReference>
<dbReference type="InterPro" id="IPR023753">
    <property type="entry name" value="FAD/NAD-binding_dom"/>
</dbReference>
<dbReference type="InterPro" id="IPR036188">
    <property type="entry name" value="FAD/NAD-bd_sf"/>
</dbReference>
<name>A0A0F4KSU3_9BIFI</name>
<protein>
    <recommendedName>
        <fullName evidence="7">Thioredoxin reductase</fullName>
        <ecNumber evidence="7">1.8.1.9</ecNumber>
    </recommendedName>
</protein>
<evidence type="ECO:0000256" key="6">
    <source>
        <dbReference type="ARBA" id="ARBA00048132"/>
    </source>
</evidence>
<organism evidence="10 11">
    <name type="scientific">Bifidobacterium asteroides</name>
    <dbReference type="NCBI Taxonomy" id="1684"/>
    <lineage>
        <taxon>Bacteria</taxon>
        <taxon>Bacillati</taxon>
        <taxon>Actinomycetota</taxon>
        <taxon>Actinomycetes</taxon>
        <taxon>Bifidobacteriales</taxon>
        <taxon>Bifidobacteriaceae</taxon>
        <taxon>Bifidobacterium</taxon>
    </lineage>
</organism>
<gene>
    <name evidence="10" type="ORF">JF69_16060</name>
</gene>
<dbReference type="InterPro" id="IPR008255">
    <property type="entry name" value="Pyr_nucl-diS_OxRdtase_2_AS"/>
</dbReference>
<comment type="subunit">
    <text evidence="7">Homodimer.</text>
</comment>
<dbReference type="PATRIC" id="fig|1684.4.peg.1730"/>
<evidence type="ECO:0000256" key="5">
    <source>
        <dbReference type="ARBA" id="ARBA00023284"/>
    </source>
</evidence>
<accession>A0A0F4KSU3</accession>
<dbReference type="GO" id="GO:0004791">
    <property type="term" value="F:thioredoxin-disulfide reductase (NADPH) activity"/>
    <property type="evidence" value="ECO:0007669"/>
    <property type="project" value="UniProtKB-UniRule"/>
</dbReference>
<dbReference type="GO" id="GO:0005737">
    <property type="term" value="C:cytoplasm"/>
    <property type="evidence" value="ECO:0007669"/>
    <property type="project" value="InterPro"/>
</dbReference>
<dbReference type="PANTHER" id="PTHR48105">
    <property type="entry name" value="THIOREDOXIN REDUCTASE 1-RELATED-RELATED"/>
    <property type="match status" value="1"/>
</dbReference>
<proteinExistence type="inferred from homology"/>
<dbReference type="InterPro" id="IPR005982">
    <property type="entry name" value="Thioredox_Rdtase"/>
</dbReference>
<evidence type="ECO:0000256" key="7">
    <source>
        <dbReference type="RuleBase" id="RU003880"/>
    </source>
</evidence>
<evidence type="ECO:0000256" key="4">
    <source>
        <dbReference type="ARBA" id="ARBA00023157"/>
    </source>
</evidence>
<dbReference type="PRINTS" id="PR00469">
    <property type="entry name" value="PNDRDTASEII"/>
</dbReference>
<keyword evidence="1 7" id="KW-0285">Flavoprotein</keyword>
<dbReference type="Pfam" id="PF07992">
    <property type="entry name" value="Pyr_redox_2"/>
    <property type="match status" value="1"/>
</dbReference>
<dbReference type="GO" id="GO:0019430">
    <property type="term" value="P:removal of superoxide radicals"/>
    <property type="evidence" value="ECO:0007669"/>
    <property type="project" value="UniProtKB-UniRule"/>
</dbReference>
<keyword evidence="3 7" id="KW-0560">Oxidoreductase</keyword>
<dbReference type="Proteomes" id="UP000033648">
    <property type="component" value="Unassembled WGS sequence"/>
</dbReference>
<comment type="cofactor">
    <cofactor evidence="8">
        <name>FAD</name>
        <dbReference type="ChEBI" id="CHEBI:57692"/>
    </cofactor>
    <text evidence="8">Binds 1 FAD per subunit.</text>
</comment>
<dbReference type="InterPro" id="IPR050097">
    <property type="entry name" value="Ferredoxin-NADP_redctase_2"/>
</dbReference>
<keyword evidence="8" id="KW-0521">NADP</keyword>
<evidence type="ECO:0000256" key="8">
    <source>
        <dbReference type="RuleBase" id="RU003881"/>
    </source>
</evidence>
<evidence type="ECO:0000256" key="1">
    <source>
        <dbReference type="ARBA" id="ARBA00022630"/>
    </source>
</evidence>
<dbReference type="AlphaFoldDB" id="A0A0F4KSU3"/>